<accession>A0ABP7T998</accession>
<organism evidence="1 2">
    <name type="scientific">Sphingomonas swuensis</name>
    <dbReference type="NCBI Taxonomy" id="977800"/>
    <lineage>
        <taxon>Bacteria</taxon>
        <taxon>Pseudomonadati</taxon>
        <taxon>Pseudomonadota</taxon>
        <taxon>Alphaproteobacteria</taxon>
        <taxon>Sphingomonadales</taxon>
        <taxon>Sphingomonadaceae</taxon>
        <taxon>Sphingomonas</taxon>
    </lineage>
</organism>
<dbReference type="EMBL" id="BAABBQ010000001">
    <property type="protein sequence ID" value="GAA4022920.1"/>
    <property type="molecule type" value="Genomic_DNA"/>
</dbReference>
<sequence>MRNFWFAGDRTDTFAAMSLLLASLLAVVQADSVSLSPSWATIGRNPALRRSKETVEIGTIAGTRPGGIRYWMRRTYTERGTTSVGWTTTADCPGSRELIGTMEQITAGPDVPGQGRESPWLILDGVGYSLDAPGRIGDGGTRFRITSNVRTPLAAWIDRLLAALQPCWKPEAPGNTRFVPPLDEAGRR</sequence>
<dbReference type="Proteomes" id="UP001500235">
    <property type="component" value="Unassembled WGS sequence"/>
</dbReference>
<comment type="caution">
    <text evidence="1">The sequence shown here is derived from an EMBL/GenBank/DDBJ whole genome shotgun (WGS) entry which is preliminary data.</text>
</comment>
<proteinExistence type="predicted"/>
<name>A0ABP7T998_9SPHN</name>
<protein>
    <submittedName>
        <fullName evidence="1">Uncharacterized protein</fullName>
    </submittedName>
</protein>
<gene>
    <name evidence="1" type="ORF">GCM10022280_24530</name>
</gene>
<reference evidence="2" key="1">
    <citation type="journal article" date="2019" name="Int. J. Syst. Evol. Microbiol.">
        <title>The Global Catalogue of Microorganisms (GCM) 10K type strain sequencing project: providing services to taxonomists for standard genome sequencing and annotation.</title>
        <authorList>
            <consortium name="The Broad Institute Genomics Platform"/>
            <consortium name="The Broad Institute Genome Sequencing Center for Infectious Disease"/>
            <person name="Wu L."/>
            <person name="Ma J."/>
        </authorList>
    </citation>
    <scope>NUCLEOTIDE SEQUENCE [LARGE SCALE GENOMIC DNA]</scope>
    <source>
        <strain evidence="2">JCM 17563</strain>
    </source>
</reference>
<evidence type="ECO:0000313" key="2">
    <source>
        <dbReference type="Proteomes" id="UP001500235"/>
    </source>
</evidence>
<keyword evidence="2" id="KW-1185">Reference proteome</keyword>
<evidence type="ECO:0000313" key="1">
    <source>
        <dbReference type="EMBL" id="GAA4022920.1"/>
    </source>
</evidence>